<dbReference type="AlphaFoldDB" id="A0A8M1K8H5"/>
<reference evidence="4" key="1">
    <citation type="submission" date="2025-08" db="UniProtKB">
        <authorList>
            <consortium name="RefSeq"/>
        </authorList>
    </citation>
    <scope>IDENTIFICATION</scope>
</reference>
<dbReference type="GO" id="GO:0030246">
    <property type="term" value="F:carbohydrate binding"/>
    <property type="evidence" value="ECO:0007669"/>
    <property type="project" value="UniProtKB-KW"/>
</dbReference>
<dbReference type="OrthoDB" id="1100386at2759"/>
<evidence type="ECO:0000259" key="2">
    <source>
        <dbReference type="PROSITE" id="PS50228"/>
    </source>
</evidence>
<protein>
    <submittedName>
        <fullName evidence="4">L-rhamnose-binding lectin CSL3-like</fullName>
    </submittedName>
</protein>
<evidence type="ECO:0000313" key="4">
    <source>
        <dbReference type="RefSeq" id="XP_042560167.1"/>
    </source>
</evidence>
<name>A0A8M1K8H5_CLUHA</name>
<dbReference type="KEGG" id="char:122129243"/>
<organism evidence="3 4">
    <name type="scientific">Clupea harengus</name>
    <name type="common">Atlantic herring</name>
    <dbReference type="NCBI Taxonomy" id="7950"/>
    <lineage>
        <taxon>Eukaryota</taxon>
        <taxon>Metazoa</taxon>
        <taxon>Chordata</taxon>
        <taxon>Craniata</taxon>
        <taxon>Vertebrata</taxon>
        <taxon>Euteleostomi</taxon>
        <taxon>Actinopterygii</taxon>
        <taxon>Neopterygii</taxon>
        <taxon>Teleostei</taxon>
        <taxon>Clupei</taxon>
        <taxon>Clupeiformes</taxon>
        <taxon>Clupeoidei</taxon>
        <taxon>Clupeidae</taxon>
        <taxon>Clupea</taxon>
    </lineage>
</organism>
<dbReference type="PANTHER" id="PTHR46780">
    <property type="entry name" value="PROTEIN EVA-1"/>
    <property type="match status" value="1"/>
</dbReference>
<gene>
    <name evidence="4" type="primary">LOC122129243</name>
</gene>
<proteinExistence type="predicted"/>
<evidence type="ECO:0000256" key="1">
    <source>
        <dbReference type="ARBA" id="ARBA00022734"/>
    </source>
</evidence>
<keyword evidence="1" id="KW-0430">Lectin</keyword>
<dbReference type="GeneID" id="122129243"/>
<feature type="domain" description="SUEL-type lectin" evidence="2">
    <location>
        <begin position="184"/>
        <end position="276"/>
    </location>
</feature>
<dbReference type="PROSITE" id="PS50228">
    <property type="entry name" value="SUEL_LECTIN"/>
    <property type="match status" value="2"/>
</dbReference>
<dbReference type="Pfam" id="PF02140">
    <property type="entry name" value="SUEL_Lectin"/>
    <property type="match status" value="2"/>
</dbReference>
<keyword evidence="3" id="KW-1185">Reference proteome</keyword>
<dbReference type="RefSeq" id="XP_042560167.1">
    <property type="nucleotide sequence ID" value="XM_042704233.1"/>
</dbReference>
<dbReference type="FunFam" id="2.60.120.740:FF:000001">
    <property type="entry name" value="Adhesion G protein-coupled receptor L2"/>
    <property type="match status" value="1"/>
</dbReference>
<sequence>MLPRVNIHCPFFQTESSQTCSNVIRIHTASYGRRDKTTCSAGRPANQLSKTDCSASTTLPILCSSKMCVCVCLTRFTISLTDSSQICEAQTKTINCGPHNVFKIHAANYGRTNSTICSDNQPPHKIDNTNCSSSNTLSVVKESCDGRLRCSIKASNRIFSNPCPGIYKYLDISYSCVPLTSSKTCEGNISTLDCGLDVIKIHAANYGRTDGHTCSVGRAADEVTNTRCRTSLALGRVKDRCDGKERCTLVASNHFSNGRDRCPGTYKYLDISFSCVTEM</sequence>
<evidence type="ECO:0000313" key="3">
    <source>
        <dbReference type="Proteomes" id="UP000515152"/>
    </source>
</evidence>
<feature type="domain" description="SUEL-type lectin" evidence="2">
    <location>
        <begin position="86"/>
        <end position="177"/>
    </location>
</feature>
<dbReference type="InterPro" id="IPR000922">
    <property type="entry name" value="Lectin_gal-bd_dom"/>
</dbReference>
<accession>A0A8M1K8H5</accession>
<dbReference type="Proteomes" id="UP000515152">
    <property type="component" value="Unplaced"/>
</dbReference>